<name>A0A3B0WUL6_9ZZZZ</name>
<evidence type="ECO:0000256" key="1">
    <source>
        <dbReference type="ARBA" id="ARBA00022729"/>
    </source>
</evidence>
<accession>A0A3B0WUL6</accession>
<keyword evidence="1" id="KW-0732">Signal</keyword>
<protein>
    <recommendedName>
        <fullName evidence="2">Outer membrane protein beta-barrel domain-containing protein</fullName>
    </recommendedName>
</protein>
<gene>
    <name evidence="3" type="ORF">MNBD_GAMMA02-1588</name>
</gene>
<dbReference type="SUPFAM" id="SSF56925">
    <property type="entry name" value="OMPA-like"/>
    <property type="match status" value="1"/>
</dbReference>
<dbReference type="Pfam" id="PF13505">
    <property type="entry name" value="OMP_b-brl"/>
    <property type="match status" value="1"/>
</dbReference>
<dbReference type="InterPro" id="IPR011250">
    <property type="entry name" value="OMP/PagP_B-barrel"/>
</dbReference>
<evidence type="ECO:0000259" key="2">
    <source>
        <dbReference type="Pfam" id="PF13505"/>
    </source>
</evidence>
<proteinExistence type="predicted"/>
<sequence length="192" mass="21897">MKICFTILALSLLFQDTQAQTENNEEDASEHIYDGVDYRWYWNANMGIVVPDDDIRLNEAQVLDLRVGKHFNKNWAMEFEVMRDEYDFDIDFDLKHYSAAFNLMYTNHDPLWKPYFLVGVGGIYSDSRFPDSQDSDLIVNLAVGGSWYFAGNGVRIRAEARSRLDSNNSDLPGQDGFGDGQFTIGIIVPIGD</sequence>
<dbReference type="EMBL" id="UOFA01000341">
    <property type="protein sequence ID" value="VAW47384.1"/>
    <property type="molecule type" value="Genomic_DNA"/>
</dbReference>
<dbReference type="InterPro" id="IPR027385">
    <property type="entry name" value="Beta-barrel_OMP"/>
</dbReference>
<feature type="domain" description="Outer membrane protein beta-barrel" evidence="2">
    <location>
        <begin position="7"/>
        <end position="185"/>
    </location>
</feature>
<evidence type="ECO:0000313" key="3">
    <source>
        <dbReference type="EMBL" id="VAW47384.1"/>
    </source>
</evidence>
<reference evidence="3" key="1">
    <citation type="submission" date="2018-06" db="EMBL/GenBank/DDBJ databases">
        <authorList>
            <person name="Zhirakovskaya E."/>
        </authorList>
    </citation>
    <scope>NUCLEOTIDE SEQUENCE</scope>
</reference>
<dbReference type="AlphaFoldDB" id="A0A3B0WUL6"/>
<dbReference type="Gene3D" id="2.40.160.20">
    <property type="match status" value="1"/>
</dbReference>
<organism evidence="3">
    <name type="scientific">hydrothermal vent metagenome</name>
    <dbReference type="NCBI Taxonomy" id="652676"/>
    <lineage>
        <taxon>unclassified sequences</taxon>
        <taxon>metagenomes</taxon>
        <taxon>ecological metagenomes</taxon>
    </lineage>
</organism>